<gene>
    <name evidence="1" type="ORF">SDAV_003033</name>
</gene>
<dbReference type="KEGG" id="sphh:SDAV_003033"/>
<dbReference type="EMBL" id="CP031089">
    <property type="protein sequence ID" value="AXF97230.1"/>
    <property type="molecule type" value="Genomic_DNA"/>
</dbReference>
<sequence length="190" mass="22993">MLMINRWGYLNIEQAALLTQKSFISAKRILERNLKKVFIKSTNIQEKTFIIFLIKVIPFLGREHKKAIKINCYELPHQDMLIKWLCSKIDIEHYQTERELKMENWKLKAYSNLLIYKSDNSKIYVEFDNTRKSPIRIKNKIINYKDWLNNGNKVHWVSTNKTLSNWTQKIIRELNLFVNKHTYEIWNSKE</sequence>
<evidence type="ECO:0000313" key="2">
    <source>
        <dbReference type="Proteomes" id="UP000253689"/>
    </source>
</evidence>
<keyword evidence="2" id="KW-1185">Reference proteome</keyword>
<keyword evidence="1" id="KW-0614">Plasmid</keyword>
<dbReference type="RefSeq" id="WP_114565633.1">
    <property type="nucleotide sequence ID" value="NZ_CP031089.1"/>
</dbReference>
<evidence type="ECO:0000313" key="1">
    <source>
        <dbReference type="EMBL" id="AXF97230.1"/>
    </source>
</evidence>
<accession>A0A345DSN9</accession>
<geneLocation type="plasmid" evidence="1 2">
    <name>pSPh535</name>
</geneLocation>
<name>A0A345DSN9_9MOLU</name>
<organism evidence="1 2">
    <name type="scientific">Spiroplasma phoeniceum P40</name>
    <dbReference type="NCBI Taxonomy" id="1276259"/>
    <lineage>
        <taxon>Bacteria</taxon>
        <taxon>Bacillati</taxon>
        <taxon>Mycoplasmatota</taxon>
        <taxon>Mollicutes</taxon>
        <taxon>Entomoplasmatales</taxon>
        <taxon>Spiroplasmataceae</taxon>
        <taxon>Spiroplasma</taxon>
    </lineage>
</organism>
<proteinExistence type="predicted"/>
<dbReference type="Proteomes" id="UP000253689">
    <property type="component" value="Plasmid pSPh535"/>
</dbReference>
<dbReference type="AlphaFoldDB" id="A0A345DSN9"/>
<protein>
    <submittedName>
        <fullName evidence="1">Uncharacterized protein</fullName>
    </submittedName>
</protein>
<reference evidence="2" key="1">
    <citation type="submission" date="2018-07" db="EMBL/GenBank/DDBJ databases">
        <title>Complete Genome Sequence of Spiroplasma phoeniceum.</title>
        <authorList>
            <person name="Davis R.E."/>
            <person name="Shao J.Y."/>
            <person name="Zhao Y."/>
            <person name="Silver A."/>
            <person name="Stump z."/>
            <person name="Gasparich G."/>
        </authorList>
    </citation>
    <scope>NUCLEOTIDE SEQUENCE [LARGE SCALE GENOMIC DNA]</scope>
    <source>
        <strain evidence="2">P40</strain>
        <plasmid evidence="2">pSPh535</plasmid>
    </source>
</reference>